<dbReference type="eggNOG" id="COG2202">
    <property type="taxonomic scope" value="Bacteria"/>
</dbReference>
<name>M7P250_9GAMM</name>
<dbReference type="Gene3D" id="3.30.70.270">
    <property type="match status" value="1"/>
</dbReference>
<dbReference type="SMART" id="SM00267">
    <property type="entry name" value="GGDEF"/>
    <property type="match status" value="1"/>
</dbReference>
<dbReference type="SMART" id="SM00086">
    <property type="entry name" value="PAC"/>
    <property type="match status" value="2"/>
</dbReference>
<protein>
    <submittedName>
        <fullName evidence="5">Diguanylate cyclase/phosphodiesterase</fullName>
    </submittedName>
</protein>
<dbReference type="CDD" id="cd01949">
    <property type="entry name" value="GGDEF"/>
    <property type="match status" value="1"/>
</dbReference>
<evidence type="ECO:0000313" key="5">
    <source>
        <dbReference type="EMBL" id="EMR13576.1"/>
    </source>
</evidence>
<accession>M7P250</accession>
<dbReference type="NCBIfam" id="TIGR00229">
    <property type="entry name" value="sensory_box"/>
    <property type="match status" value="2"/>
</dbReference>
<feature type="domain" description="GGDEF" evidence="4">
    <location>
        <begin position="307"/>
        <end position="441"/>
    </location>
</feature>
<evidence type="ECO:0000256" key="1">
    <source>
        <dbReference type="ARBA" id="ARBA00001946"/>
    </source>
</evidence>
<gene>
    <name evidence="5" type="ORF">MPL1_04237</name>
</gene>
<dbReference type="SUPFAM" id="SSF55785">
    <property type="entry name" value="PYP-like sensor domain (PAS domain)"/>
    <property type="match status" value="2"/>
</dbReference>
<dbReference type="PANTHER" id="PTHR44757">
    <property type="entry name" value="DIGUANYLATE CYCLASE DGCP"/>
    <property type="match status" value="1"/>
</dbReference>
<evidence type="ECO:0000313" key="6">
    <source>
        <dbReference type="Proteomes" id="UP000012019"/>
    </source>
</evidence>
<dbReference type="PROSITE" id="PS50112">
    <property type="entry name" value="PAS"/>
    <property type="match status" value="2"/>
</dbReference>
<keyword evidence="6" id="KW-1185">Reference proteome</keyword>
<dbReference type="InterPro" id="IPR001610">
    <property type="entry name" value="PAC"/>
</dbReference>
<dbReference type="InterPro" id="IPR035965">
    <property type="entry name" value="PAS-like_dom_sf"/>
</dbReference>
<organism evidence="5 6">
    <name type="scientific">Methylophaga lonarensis MPL</name>
    <dbReference type="NCBI Taxonomy" id="1286106"/>
    <lineage>
        <taxon>Bacteria</taxon>
        <taxon>Pseudomonadati</taxon>
        <taxon>Pseudomonadota</taxon>
        <taxon>Gammaproteobacteria</taxon>
        <taxon>Thiotrichales</taxon>
        <taxon>Piscirickettsiaceae</taxon>
        <taxon>Methylophaga</taxon>
    </lineage>
</organism>
<dbReference type="NCBIfam" id="TIGR00254">
    <property type="entry name" value="GGDEF"/>
    <property type="match status" value="1"/>
</dbReference>
<dbReference type="eggNOG" id="COG2199">
    <property type="taxonomic scope" value="Bacteria"/>
</dbReference>
<dbReference type="STRING" id="1286106.MPL1_04237"/>
<dbReference type="SUPFAM" id="SSF55073">
    <property type="entry name" value="Nucleotide cyclase"/>
    <property type="match status" value="1"/>
</dbReference>
<dbReference type="PANTHER" id="PTHR44757:SF2">
    <property type="entry name" value="BIOFILM ARCHITECTURE MAINTENANCE PROTEIN MBAA"/>
    <property type="match status" value="1"/>
</dbReference>
<dbReference type="SMART" id="SM00091">
    <property type="entry name" value="PAS"/>
    <property type="match status" value="2"/>
</dbReference>
<comment type="cofactor">
    <cofactor evidence="1">
        <name>Mg(2+)</name>
        <dbReference type="ChEBI" id="CHEBI:18420"/>
    </cofactor>
</comment>
<dbReference type="Pfam" id="PF08447">
    <property type="entry name" value="PAS_3"/>
    <property type="match status" value="2"/>
</dbReference>
<comment type="caution">
    <text evidence="5">The sequence shown here is derived from an EMBL/GenBank/DDBJ whole genome shotgun (WGS) entry which is preliminary data.</text>
</comment>
<dbReference type="InterPro" id="IPR043128">
    <property type="entry name" value="Rev_trsase/Diguanyl_cyclase"/>
</dbReference>
<dbReference type="PATRIC" id="fig|1286106.3.peg.847"/>
<dbReference type="InterPro" id="IPR000160">
    <property type="entry name" value="GGDEF_dom"/>
</dbReference>
<sequence length="444" mass="50106">MSVVSLETQPVPAALAGMIEHFSATAVYLPGFVYQLMKDPQGNFRYTYASEHAEELFQTSVSDVLADANTLLDMIHPEDLDWVMAESEQCAESMQHWHAEFRMILPDGKTIWVECYDTPIRLDDGSMVWTGYANEITQRKAYETAYRQSEAKFRAFVENANDIIYNLSREGILTYVSPNWTEMLGHPTEDVIGKSFEYFVHPDDIAHCHAFLLMVFGTGKKQSGIEYRVRHKNGDWYWYRSNASPLFDDNGEVCSYIGIARDISEHKQLLDRMQHMAHHDALTGLANRSLFFDHLHQAILQAQRDKQGLAVLFLDLDKFKPINDDYGHAIGDLLLQQVAMRIKTCVRTSDVVGRIGGDEFVVLLSNVTLPDTAELVANKIRESLAVPFQLREIPAQISVSVGMAFYPEHGKQALELVRSADEAMYLAKAGNGVSQPAMQKNSGQ</sequence>
<dbReference type="Pfam" id="PF00990">
    <property type="entry name" value="GGDEF"/>
    <property type="match status" value="1"/>
</dbReference>
<reference evidence="5" key="1">
    <citation type="journal article" date="2013" name="Genome Announc.">
        <title>Draft Genome Sequence of Methylophaga lonarensis MPLT, a Haloalkaliphilic (Non-Methane-Utilizing) Methylotroph.</title>
        <authorList>
            <person name="Shetty S.A."/>
            <person name="Marathe N.P."/>
            <person name="Munot H."/>
            <person name="Antony C.P."/>
            <person name="Dhotre D.P."/>
            <person name="Murrell J.C."/>
            <person name="Shouche Y.S."/>
        </authorList>
    </citation>
    <scope>NUCLEOTIDE SEQUENCE [LARGE SCALE GENOMIC DNA]</scope>
    <source>
        <strain evidence="5">MPL</strain>
    </source>
</reference>
<dbReference type="InterPro" id="IPR000014">
    <property type="entry name" value="PAS"/>
</dbReference>
<evidence type="ECO:0000259" key="4">
    <source>
        <dbReference type="PROSITE" id="PS50887"/>
    </source>
</evidence>
<dbReference type="Gene3D" id="3.30.450.20">
    <property type="entry name" value="PAS domain"/>
    <property type="match status" value="2"/>
</dbReference>
<evidence type="ECO:0000259" key="2">
    <source>
        <dbReference type="PROSITE" id="PS50112"/>
    </source>
</evidence>
<feature type="domain" description="PAC" evidence="3">
    <location>
        <begin position="97"/>
        <end position="148"/>
    </location>
</feature>
<dbReference type="GO" id="GO:0003824">
    <property type="term" value="F:catalytic activity"/>
    <property type="evidence" value="ECO:0007669"/>
    <property type="project" value="UniProtKB-ARBA"/>
</dbReference>
<proteinExistence type="predicted"/>
<dbReference type="Proteomes" id="UP000012019">
    <property type="component" value="Unassembled WGS sequence"/>
</dbReference>
<feature type="domain" description="PAS" evidence="2">
    <location>
        <begin position="39"/>
        <end position="94"/>
    </location>
</feature>
<dbReference type="InterPro" id="IPR052155">
    <property type="entry name" value="Biofilm_reg_signaling"/>
</dbReference>
<dbReference type="PROSITE" id="PS50887">
    <property type="entry name" value="GGDEF"/>
    <property type="match status" value="1"/>
</dbReference>
<dbReference type="AlphaFoldDB" id="M7P250"/>
<dbReference type="InterPro" id="IPR013655">
    <property type="entry name" value="PAS_fold_3"/>
</dbReference>
<feature type="domain" description="PAC" evidence="3">
    <location>
        <begin position="223"/>
        <end position="275"/>
    </location>
</feature>
<dbReference type="EMBL" id="APHR01000019">
    <property type="protein sequence ID" value="EMR13576.1"/>
    <property type="molecule type" value="Genomic_DNA"/>
</dbReference>
<feature type="domain" description="PAS" evidence="2">
    <location>
        <begin position="149"/>
        <end position="204"/>
    </location>
</feature>
<dbReference type="CDD" id="cd00130">
    <property type="entry name" value="PAS"/>
    <property type="match status" value="2"/>
</dbReference>
<dbReference type="PROSITE" id="PS50113">
    <property type="entry name" value="PAC"/>
    <property type="match status" value="2"/>
</dbReference>
<dbReference type="InterPro" id="IPR000700">
    <property type="entry name" value="PAS-assoc_C"/>
</dbReference>
<evidence type="ECO:0000259" key="3">
    <source>
        <dbReference type="PROSITE" id="PS50113"/>
    </source>
</evidence>
<dbReference type="RefSeq" id="WP_009725869.1">
    <property type="nucleotide sequence ID" value="NZ_APHR01000019.1"/>
</dbReference>
<dbReference type="FunFam" id="3.30.70.270:FF:000001">
    <property type="entry name" value="Diguanylate cyclase domain protein"/>
    <property type="match status" value="1"/>
</dbReference>
<dbReference type="InterPro" id="IPR029787">
    <property type="entry name" value="Nucleotide_cyclase"/>
</dbReference>